<accession>A0A319DAX8</accession>
<name>A0A319DAX8_9EURO</name>
<dbReference type="PROSITE" id="PS51257">
    <property type="entry name" value="PROKAR_LIPOPROTEIN"/>
    <property type="match status" value="1"/>
</dbReference>
<evidence type="ECO:0000256" key="8">
    <source>
        <dbReference type="ARBA" id="ARBA00041313"/>
    </source>
</evidence>
<evidence type="ECO:0000256" key="1">
    <source>
        <dbReference type="ARBA" id="ARBA00013091"/>
    </source>
</evidence>
<keyword evidence="5" id="KW-0378">Hydrolase</keyword>
<dbReference type="SUPFAM" id="SSF53474">
    <property type="entry name" value="alpha/beta-Hydrolases"/>
    <property type="match status" value="1"/>
</dbReference>
<protein>
    <recommendedName>
        <fullName evidence="1">feruloyl esterase</fullName>
        <ecNumber evidence="1">3.1.1.73</ecNumber>
    </recommendedName>
    <alternativeName>
        <fullName evidence="8">Ferulic acid esterase A</fullName>
    </alternativeName>
</protein>
<dbReference type="InterPro" id="IPR005592">
    <property type="entry name" value="Mono/diacylglycerol_lipase_N"/>
</dbReference>
<organism evidence="12 13">
    <name type="scientific">Aspergillus ellipticus CBS 707.79</name>
    <dbReference type="NCBI Taxonomy" id="1448320"/>
    <lineage>
        <taxon>Eukaryota</taxon>
        <taxon>Fungi</taxon>
        <taxon>Dikarya</taxon>
        <taxon>Ascomycota</taxon>
        <taxon>Pezizomycotina</taxon>
        <taxon>Eurotiomycetes</taxon>
        <taxon>Eurotiomycetidae</taxon>
        <taxon>Eurotiales</taxon>
        <taxon>Aspergillaceae</taxon>
        <taxon>Aspergillus</taxon>
        <taxon>Aspergillus subgen. Circumdati</taxon>
    </lineage>
</organism>
<comment type="similarity">
    <text evidence="7">Belongs to the AB hydrolase superfamily. FaeA family.</text>
</comment>
<evidence type="ECO:0000313" key="12">
    <source>
        <dbReference type="EMBL" id="PYH94499.1"/>
    </source>
</evidence>
<keyword evidence="3" id="KW-0858">Xylan degradation</keyword>
<evidence type="ECO:0000256" key="3">
    <source>
        <dbReference type="ARBA" id="ARBA00022651"/>
    </source>
</evidence>
<sequence>MHFLKPLLVAMSAITACEAAPSLQSRAISTQALGSYDFWVQYAAASYCEPNYVAKAGHKLTCWAKNCPAVEESSTTIVMDFSNTTKTDTAGYLAVDDTHKAIVLAFRGSYSVRNWLADATFFYTDPKLCNGCEAELGFWSSWTGVRDNVTEALSGTISKYPNYELVVVGHSLGAAIATLAAADLREKGHEATLYAFASPRVGNPTLAKFITDQGKGANYRFTHTEDPVPNLPLQLMGYAHVSPEYHITTPGNATVNASSVVIYQNGDDPKGNTGALGIPNLFAFMDHHYYFERTDGCLGPGMPFKRSDEDSN</sequence>
<evidence type="ECO:0000256" key="4">
    <source>
        <dbReference type="ARBA" id="ARBA00022729"/>
    </source>
</evidence>
<dbReference type="InterPro" id="IPR002921">
    <property type="entry name" value="Fungal_lipase-type"/>
</dbReference>
<keyword evidence="13" id="KW-1185">Reference proteome</keyword>
<dbReference type="PANTHER" id="PTHR46640">
    <property type="entry name" value="TRIACYLGLYCEROL LIPASE, PUTATIVE (AFU_ORTHOLOGUE AFUA_6G06510)-RELATED"/>
    <property type="match status" value="1"/>
</dbReference>
<dbReference type="Pfam" id="PF01764">
    <property type="entry name" value="Lipase_3"/>
    <property type="match status" value="1"/>
</dbReference>
<dbReference type="EC" id="3.1.1.73" evidence="1"/>
<dbReference type="GO" id="GO:0016042">
    <property type="term" value="P:lipid catabolic process"/>
    <property type="evidence" value="ECO:0007669"/>
    <property type="project" value="InterPro"/>
</dbReference>
<evidence type="ECO:0000313" key="13">
    <source>
        <dbReference type="Proteomes" id="UP000247810"/>
    </source>
</evidence>
<dbReference type="InterPro" id="IPR051299">
    <property type="entry name" value="AB_hydrolase_lip/est"/>
</dbReference>
<dbReference type="VEuPathDB" id="FungiDB:BO71DRAFT_353283"/>
<dbReference type="GO" id="GO:0045493">
    <property type="term" value="P:xylan catabolic process"/>
    <property type="evidence" value="ECO:0007669"/>
    <property type="project" value="UniProtKB-KW"/>
</dbReference>
<gene>
    <name evidence="12" type="ORF">BO71DRAFT_353283</name>
</gene>
<reference evidence="12 13" key="1">
    <citation type="submission" date="2018-02" db="EMBL/GenBank/DDBJ databases">
        <title>The genomes of Aspergillus section Nigri reveals drivers in fungal speciation.</title>
        <authorList>
            <consortium name="DOE Joint Genome Institute"/>
            <person name="Vesth T.C."/>
            <person name="Nybo J."/>
            <person name="Theobald S."/>
            <person name="Brandl J."/>
            <person name="Frisvad J.C."/>
            <person name="Nielsen K.F."/>
            <person name="Lyhne E.K."/>
            <person name="Kogle M.E."/>
            <person name="Kuo A."/>
            <person name="Riley R."/>
            <person name="Clum A."/>
            <person name="Nolan M."/>
            <person name="Lipzen A."/>
            <person name="Salamov A."/>
            <person name="Henrissat B."/>
            <person name="Wiebenga A."/>
            <person name="De vries R.P."/>
            <person name="Grigoriev I.V."/>
            <person name="Mortensen U.H."/>
            <person name="Andersen M.R."/>
            <person name="Baker S.E."/>
        </authorList>
    </citation>
    <scope>NUCLEOTIDE SEQUENCE [LARGE SCALE GENOMIC DNA]</scope>
    <source>
        <strain evidence="12 13">CBS 707.79</strain>
    </source>
</reference>
<keyword evidence="3" id="KW-0119">Carbohydrate metabolism</keyword>
<dbReference type="PANTHER" id="PTHR46640:SF1">
    <property type="entry name" value="FUNGAL LIPASE-LIKE DOMAIN-CONTAINING PROTEIN-RELATED"/>
    <property type="match status" value="1"/>
</dbReference>
<feature type="chain" id="PRO_5016464734" description="feruloyl esterase" evidence="9">
    <location>
        <begin position="20"/>
        <end position="312"/>
    </location>
</feature>
<dbReference type="Gene3D" id="3.40.50.1820">
    <property type="entry name" value="alpha/beta hydrolase"/>
    <property type="match status" value="1"/>
</dbReference>
<feature type="domain" description="Mono-/di-acylglycerol lipase N-terminal" evidence="11">
    <location>
        <begin position="21"/>
        <end position="77"/>
    </location>
</feature>
<dbReference type="Pfam" id="PF03893">
    <property type="entry name" value="Lipase3_N"/>
    <property type="match status" value="1"/>
</dbReference>
<evidence type="ECO:0000259" key="11">
    <source>
        <dbReference type="Pfam" id="PF03893"/>
    </source>
</evidence>
<feature type="domain" description="Fungal lipase-type" evidence="10">
    <location>
        <begin position="103"/>
        <end position="234"/>
    </location>
</feature>
<comment type="catalytic activity">
    <reaction evidence="6">
        <text>feruloyl-polysaccharide + H2O = ferulate + polysaccharide.</text>
        <dbReference type="EC" id="3.1.1.73"/>
    </reaction>
</comment>
<keyword evidence="3" id="KW-0624">Polysaccharide degradation</keyword>
<dbReference type="STRING" id="1448320.A0A319DAX8"/>
<evidence type="ECO:0000256" key="5">
    <source>
        <dbReference type="ARBA" id="ARBA00022801"/>
    </source>
</evidence>
<keyword evidence="2" id="KW-0719">Serine esterase</keyword>
<evidence type="ECO:0000259" key="10">
    <source>
        <dbReference type="Pfam" id="PF01764"/>
    </source>
</evidence>
<evidence type="ECO:0000256" key="9">
    <source>
        <dbReference type="SAM" id="SignalP"/>
    </source>
</evidence>
<dbReference type="InterPro" id="IPR029058">
    <property type="entry name" value="AB_hydrolase_fold"/>
</dbReference>
<feature type="signal peptide" evidence="9">
    <location>
        <begin position="1"/>
        <end position="19"/>
    </location>
</feature>
<evidence type="ECO:0000256" key="2">
    <source>
        <dbReference type="ARBA" id="ARBA00022487"/>
    </source>
</evidence>
<dbReference type="AlphaFoldDB" id="A0A319DAX8"/>
<dbReference type="Proteomes" id="UP000247810">
    <property type="component" value="Unassembled WGS sequence"/>
</dbReference>
<dbReference type="EMBL" id="KZ825870">
    <property type="protein sequence ID" value="PYH94499.1"/>
    <property type="molecule type" value="Genomic_DNA"/>
</dbReference>
<dbReference type="GO" id="GO:0030600">
    <property type="term" value="F:feruloyl esterase activity"/>
    <property type="evidence" value="ECO:0007669"/>
    <property type="project" value="UniProtKB-EC"/>
</dbReference>
<dbReference type="CDD" id="cd00519">
    <property type="entry name" value="Lipase_3"/>
    <property type="match status" value="1"/>
</dbReference>
<evidence type="ECO:0000256" key="7">
    <source>
        <dbReference type="ARBA" id="ARBA00037991"/>
    </source>
</evidence>
<keyword evidence="4 9" id="KW-0732">Signal</keyword>
<proteinExistence type="inferred from homology"/>
<evidence type="ECO:0000256" key="6">
    <source>
        <dbReference type="ARBA" id="ARBA00034075"/>
    </source>
</evidence>
<dbReference type="OrthoDB" id="426718at2759"/>